<evidence type="ECO:0000313" key="2">
    <source>
        <dbReference type="EMBL" id="OCH86230.1"/>
    </source>
</evidence>
<accession>A0A8E2DFR0</accession>
<keyword evidence="3" id="KW-1185">Reference proteome</keyword>
<feature type="region of interest" description="Disordered" evidence="1">
    <location>
        <begin position="28"/>
        <end position="58"/>
    </location>
</feature>
<proteinExistence type="predicted"/>
<dbReference type="AlphaFoldDB" id="A0A8E2DFR0"/>
<name>A0A8E2DFR0_9APHY</name>
<evidence type="ECO:0000313" key="3">
    <source>
        <dbReference type="Proteomes" id="UP000250043"/>
    </source>
</evidence>
<dbReference type="Proteomes" id="UP000250043">
    <property type="component" value="Unassembled WGS sequence"/>
</dbReference>
<evidence type="ECO:0000256" key="1">
    <source>
        <dbReference type="SAM" id="MobiDB-lite"/>
    </source>
</evidence>
<reference evidence="2 3" key="1">
    <citation type="submission" date="2016-07" db="EMBL/GenBank/DDBJ databases">
        <title>Draft genome of the white-rot fungus Obba rivulosa 3A-2.</title>
        <authorList>
            <consortium name="DOE Joint Genome Institute"/>
            <person name="Miettinen O."/>
            <person name="Riley R."/>
            <person name="Acob R."/>
            <person name="Barry K."/>
            <person name="Cullen D."/>
            <person name="De Vries R."/>
            <person name="Hainaut M."/>
            <person name="Hatakka A."/>
            <person name="Henrissat B."/>
            <person name="Hilden K."/>
            <person name="Kuo R."/>
            <person name="Labutti K."/>
            <person name="Lipzen A."/>
            <person name="Makela M.R."/>
            <person name="Sandor L."/>
            <person name="Spatafora J.W."/>
            <person name="Grigoriev I.V."/>
            <person name="Hibbett D.S."/>
        </authorList>
    </citation>
    <scope>NUCLEOTIDE SEQUENCE [LARGE SCALE GENOMIC DNA]</scope>
    <source>
        <strain evidence="2 3">3A-2</strain>
    </source>
</reference>
<dbReference type="EMBL" id="KV722538">
    <property type="protein sequence ID" value="OCH86230.1"/>
    <property type="molecule type" value="Genomic_DNA"/>
</dbReference>
<gene>
    <name evidence="2" type="ORF">OBBRIDRAFT_251159</name>
</gene>
<protein>
    <submittedName>
        <fullName evidence="2">Uncharacterized protein</fullName>
    </submittedName>
</protein>
<sequence>MKFAAIFAAIAGLATVATAILARTMARARPGLTRAARPPSRPRTARPSRPSSTSWAPSSRTLTSLSVSAAVRSPSSMLAAGEIVISGVTRECQR</sequence>
<feature type="compositionally biased region" description="Low complexity" evidence="1">
    <location>
        <begin position="45"/>
        <end position="58"/>
    </location>
</feature>
<organism evidence="2 3">
    <name type="scientific">Obba rivulosa</name>
    <dbReference type="NCBI Taxonomy" id="1052685"/>
    <lineage>
        <taxon>Eukaryota</taxon>
        <taxon>Fungi</taxon>
        <taxon>Dikarya</taxon>
        <taxon>Basidiomycota</taxon>
        <taxon>Agaricomycotina</taxon>
        <taxon>Agaricomycetes</taxon>
        <taxon>Polyporales</taxon>
        <taxon>Gelatoporiaceae</taxon>
        <taxon>Obba</taxon>
    </lineage>
</organism>